<name>A0A1S2YEA6_CICAR</name>
<evidence type="ECO:0000256" key="2">
    <source>
        <dbReference type="ARBA" id="ARBA00008684"/>
    </source>
</evidence>
<keyword evidence="13 19" id="KW-1133">Transmembrane helix</keyword>
<dbReference type="InterPro" id="IPR046959">
    <property type="entry name" value="PRK1-6/SRF4-like"/>
</dbReference>
<dbReference type="KEGG" id="cam:101506440"/>
<evidence type="ECO:0000256" key="12">
    <source>
        <dbReference type="ARBA" id="ARBA00022840"/>
    </source>
</evidence>
<dbReference type="STRING" id="3827.A0A1S2YEA6"/>
<comment type="catalytic activity">
    <reaction evidence="16">
        <text>L-threonyl-[protein] + ATP = O-phospho-L-threonyl-[protein] + ADP + H(+)</text>
        <dbReference type="Rhea" id="RHEA:46608"/>
        <dbReference type="Rhea" id="RHEA-COMP:11060"/>
        <dbReference type="Rhea" id="RHEA-COMP:11605"/>
        <dbReference type="ChEBI" id="CHEBI:15378"/>
        <dbReference type="ChEBI" id="CHEBI:30013"/>
        <dbReference type="ChEBI" id="CHEBI:30616"/>
        <dbReference type="ChEBI" id="CHEBI:61977"/>
        <dbReference type="ChEBI" id="CHEBI:456216"/>
        <dbReference type="EC" id="2.7.11.1"/>
    </reaction>
</comment>
<sequence length="631" mass="70239">MALTTLGKNNNTTLLFITFFILSCVVESSYAASDSEILLKVKESLQSSKNNAFLSSWNTSSSPCNGDHANWFGVRCYQGKLWGLKLENMGLSGVIDVDSLRELPFLRTISFMNNDFDGDWPEINKLVGLKSIYLSNNKFSGEIPMETFEGMQWLKKIHLSNNQFTGLIPSSVVLLPKLVELRLDGNKFTGPLPHLRQSKLKSFSVANNQLQGQIPTTLSKIAASAFAGNEDLCGTPLAACPSKKPSIASICVVVVVVCVALIVIAVAVIFILHQRRKRGPSSSLDNPPSGAHNNKVGRVRDVGNESHRSSRSISSNHSRRGDHMKLSFIRDDRERFDLQELLRASAEILGSGCYSSSYKASLMNGPTIVVKRFKQMNNVGKEEFQEHMRRIGKLNHPNLIPLVAYYYRKEEKLLVTDFVQNGSLAVRLHGHQALGEPSLDWPIRLKIVKGIARGLEYLYKDMPSLIAPHGNLKSANVLLTQTFEPLLTDYGLVPVTNQEMAKDIMVIYKSPEYLQQGRITKKSDVWCLGILIIEILTGKFPATFLQQGKGSEVSLANWVDSVVPEEWNSSVFDKEMGATINGEGEMVKLLKIAVSCCEGDVDKRCDLKEAVEKIQEINERDSEEFYTADMK</sequence>
<keyword evidence="5" id="KW-0433">Leucine-rich repeat</keyword>
<dbReference type="Pfam" id="PF08263">
    <property type="entry name" value="LRRNT_2"/>
    <property type="match status" value="1"/>
</dbReference>
<accession>A0A1S2YEA6</accession>
<dbReference type="FunFam" id="3.30.200.20:FF:000307">
    <property type="entry name" value="pollen receptor-like kinase 1"/>
    <property type="match status" value="1"/>
</dbReference>
<evidence type="ECO:0000256" key="3">
    <source>
        <dbReference type="ARBA" id="ARBA00012513"/>
    </source>
</evidence>
<feature type="transmembrane region" description="Helical" evidence="19">
    <location>
        <begin position="247"/>
        <end position="272"/>
    </location>
</feature>
<dbReference type="GO" id="GO:0005524">
    <property type="term" value="F:ATP binding"/>
    <property type="evidence" value="ECO:0007669"/>
    <property type="project" value="UniProtKB-KW"/>
</dbReference>
<gene>
    <name evidence="23" type="primary">LOC101506440</name>
</gene>
<comment type="similarity">
    <text evidence="2">Belongs to the protein kinase superfamily. Ser/Thr protein kinase family.</text>
</comment>
<dbReference type="AlphaFoldDB" id="A0A1S2YEA6"/>
<feature type="chain" id="PRO_5010306249" description="non-specific serine/threonine protein kinase" evidence="20">
    <location>
        <begin position="32"/>
        <end position="631"/>
    </location>
</feature>
<evidence type="ECO:0000256" key="11">
    <source>
        <dbReference type="ARBA" id="ARBA00022777"/>
    </source>
</evidence>
<dbReference type="OrthoDB" id="418615at2759"/>
<evidence type="ECO:0000256" key="5">
    <source>
        <dbReference type="ARBA" id="ARBA00022614"/>
    </source>
</evidence>
<evidence type="ECO:0000256" key="14">
    <source>
        <dbReference type="ARBA" id="ARBA00023136"/>
    </source>
</evidence>
<comment type="catalytic activity">
    <reaction evidence="17">
        <text>L-seryl-[protein] + ATP = O-phospho-L-seryl-[protein] + ADP + H(+)</text>
        <dbReference type="Rhea" id="RHEA:17989"/>
        <dbReference type="Rhea" id="RHEA-COMP:9863"/>
        <dbReference type="Rhea" id="RHEA-COMP:11604"/>
        <dbReference type="ChEBI" id="CHEBI:15378"/>
        <dbReference type="ChEBI" id="CHEBI:29999"/>
        <dbReference type="ChEBI" id="CHEBI:30616"/>
        <dbReference type="ChEBI" id="CHEBI:83421"/>
        <dbReference type="ChEBI" id="CHEBI:456216"/>
        <dbReference type="EC" id="2.7.11.1"/>
    </reaction>
</comment>
<dbReference type="InterPro" id="IPR001611">
    <property type="entry name" value="Leu-rich_rpt"/>
</dbReference>
<reference evidence="23" key="2">
    <citation type="submission" date="2025-08" db="UniProtKB">
        <authorList>
            <consortium name="RefSeq"/>
        </authorList>
    </citation>
    <scope>IDENTIFICATION</scope>
    <source>
        <tissue evidence="23">Etiolated seedlings</tissue>
    </source>
</reference>
<keyword evidence="10" id="KW-0547">Nucleotide-binding</keyword>
<dbReference type="RefSeq" id="XP_004503557.1">
    <property type="nucleotide sequence ID" value="XM_004503500.3"/>
</dbReference>
<dbReference type="PROSITE" id="PS50011">
    <property type="entry name" value="PROTEIN_KINASE_DOM"/>
    <property type="match status" value="1"/>
</dbReference>
<dbReference type="InterPro" id="IPR032675">
    <property type="entry name" value="LRR_dom_sf"/>
</dbReference>
<keyword evidence="8 20" id="KW-0732">Signal</keyword>
<dbReference type="eggNOG" id="ENOG502QUJJ">
    <property type="taxonomic scope" value="Eukaryota"/>
</dbReference>
<evidence type="ECO:0000256" key="16">
    <source>
        <dbReference type="ARBA" id="ARBA00047899"/>
    </source>
</evidence>
<evidence type="ECO:0000256" key="18">
    <source>
        <dbReference type="SAM" id="MobiDB-lite"/>
    </source>
</evidence>
<keyword evidence="14 19" id="KW-0472">Membrane</keyword>
<dbReference type="InterPro" id="IPR013210">
    <property type="entry name" value="LRR_N_plant-typ"/>
</dbReference>
<keyword evidence="12" id="KW-0067">ATP-binding</keyword>
<dbReference type="Gene3D" id="1.10.510.10">
    <property type="entry name" value="Transferase(Phosphotransferase) domain 1"/>
    <property type="match status" value="1"/>
</dbReference>
<evidence type="ECO:0000259" key="21">
    <source>
        <dbReference type="PROSITE" id="PS50011"/>
    </source>
</evidence>
<keyword evidence="6" id="KW-0808">Transferase</keyword>
<evidence type="ECO:0000256" key="15">
    <source>
        <dbReference type="ARBA" id="ARBA00023170"/>
    </source>
</evidence>
<dbReference type="InterPro" id="IPR001245">
    <property type="entry name" value="Ser-Thr/Tyr_kinase_cat_dom"/>
</dbReference>
<protein>
    <recommendedName>
        <fullName evidence="3">non-specific serine/threonine protein kinase</fullName>
        <ecNumber evidence="3">2.7.11.1</ecNumber>
    </recommendedName>
</protein>
<dbReference type="SUPFAM" id="SSF56112">
    <property type="entry name" value="Protein kinase-like (PK-like)"/>
    <property type="match status" value="1"/>
</dbReference>
<dbReference type="Gene3D" id="3.80.10.10">
    <property type="entry name" value="Ribonuclease Inhibitor"/>
    <property type="match status" value="2"/>
</dbReference>
<keyword evidence="9" id="KW-0677">Repeat</keyword>
<evidence type="ECO:0000256" key="8">
    <source>
        <dbReference type="ARBA" id="ARBA00022729"/>
    </source>
</evidence>
<dbReference type="GO" id="GO:0016020">
    <property type="term" value="C:membrane"/>
    <property type="evidence" value="ECO:0007669"/>
    <property type="project" value="UniProtKB-SubCell"/>
</dbReference>
<evidence type="ECO:0000256" key="20">
    <source>
        <dbReference type="SAM" id="SignalP"/>
    </source>
</evidence>
<dbReference type="Pfam" id="PF13855">
    <property type="entry name" value="LRR_8"/>
    <property type="match status" value="1"/>
</dbReference>
<dbReference type="Pfam" id="PF07714">
    <property type="entry name" value="PK_Tyr_Ser-Thr"/>
    <property type="match status" value="1"/>
</dbReference>
<reference evidence="22" key="1">
    <citation type="journal article" date="2013" name="Nat. Biotechnol.">
        <title>Draft genome sequence of chickpea (Cicer arietinum) provides a resource for trait improvement.</title>
        <authorList>
            <person name="Varshney R.K."/>
            <person name="Song C."/>
            <person name="Saxena R.K."/>
            <person name="Azam S."/>
            <person name="Yu S."/>
            <person name="Sharpe A.G."/>
            <person name="Cannon S."/>
            <person name="Baek J."/>
            <person name="Rosen B.D."/>
            <person name="Tar'an B."/>
            <person name="Millan T."/>
            <person name="Zhang X."/>
            <person name="Ramsay L.D."/>
            <person name="Iwata A."/>
            <person name="Wang Y."/>
            <person name="Nelson W."/>
            <person name="Farmer A.D."/>
            <person name="Gaur P.M."/>
            <person name="Soderlund C."/>
            <person name="Penmetsa R.V."/>
            <person name="Xu C."/>
            <person name="Bharti A.K."/>
            <person name="He W."/>
            <person name="Winter P."/>
            <person name="Zhao S."/>
            <person name="Hane J.K."/>
            <person name="Carrasquilla-Garcia N."/>
            <person name="Condie J.A."/>
            <person name="Upadhyaya H.D."/>
            <person name="Luo M.C."/>
            <person name="Thudi M."/>
            <person name="Gowda C.L."/>
            <person name="Singh N.P."/>
            <person name="Lichtenzveig J."/>
            <person name="Gali K.K."/>
            <person name="Rubio J."/>
            <person name="Nadarajan N."/>
            <person name="Dolezel J."/>
            <person name="Bansal K.C."/>
            <person name="Xu X."/>
            <person name="Edwards D."/>
            <person name="Zhang G."/>
            <person name="Kahl G."/>
            <person name="Gil J."/>
            <person name="Singh K.B."/>
            <person name="Datta S.K."/>
            <person name="Jackson S.A."/>
            <person name="Wang J."/>
            <person name="Cook D.R."/>
        </authorList>
    </citation>
    <scope>NUCLEOTIDE SEQUENCE [LARGE SCALE GENOMIC DNA]</scope>
    <source>
        <strain evidence="22">cv. CDC Frontier</strain>
    </source>
</reference>
<keyword evidence="7 19" id="KW-0812">Transmembrane</keyword>
<evidence type="ECO:0000256" key="19">
    <source>
        <dbReference type="SAM" id="Phobius"/>
    </source>
</evidence>
<dbReference type="SUPFAM" id="SSF52058">
    <property type="entry name" value="L domain-like"/>
    <property type="match status" value="1"/>
</dbReference>
<dbReference type="GO" id="GO:0004674">
    <property type="term" value="F:protein serine/threonine kinase activity"/>
    <property type="evidence" value="ECO:0007669"/>
    <property type="project" value="UniProtKB-EC"/>
</dbReference>
<dbReference type="PANTHER" id="PTHR48007:SF64">
    <property type="entry name" value="POLLEN RECEPTOR-LIKE KINASE 1"/>
    <property type="match status" value="1"/>
</dbReference>
<dbReference type="InterPro" id="IPR000719">
    <property type="entry name" value="Prot_kinase_dom"/>
</dbReference>
<evidence type="ECO:0000256" key="7">
    <source>
        <dbReference type="ARBA" id="ARBA00022692"/>
    </source>
</evidence>
<dbReference type="PaxDb" id="3827-XP_004503557.1"/>
<evidence type="ECO:0000256" key="13">
    <source>
        <dbReference type="ARBA" id="ARBA00022989"/>
    </source>
</evidence>
<proteinExistence type="inferred from homology"/>
<keyword evidence="22" id="KW-1185">Reference proteome</keyword>
<evidence type="ECO:0000256" key="10">
    <source>
        <dbReference type="ARBA" id="ARBA00022741"/>
    </source>
</evidence>
<keyword evidence="4" id="KW-0597">Phosphoprotein</keyword>
<dbReference type="GeneID" id="101506440"/>
<feature type="region of interest" description="Disordered" evidence="18">
    <location>
        <begin position="278"/>
        <end position="319"/>
    </location>
</feature>
<feature type="signal peptide" evidence="20">
    <location>
        <begin position="1"/>
        <end position="31"/>
    </location>
</feature>
<dbReference type="Gene3D" id="3.30.200.20">
    <property type="entry name" value="Phosphorylase Kinase, domain 1"/>
    <property type="match status" value="1"/>
</dbReference>
<feature type="domain" description="Protein kinase" evidence="21">
    <location>
        <begin position="343"/>
        <end position="626"/>
    </location>
</feature>
<evidence type="ECO:0000256" key="9">
    <source>
        <dbReference type="ARBA" id="ARBA00022737"/>
    </source>
</evidence>
<dbReference type="InterPro" id="IPR011009">
    <property type="entry name" value="Kinase-like_dom_sf"/>
</dbReference>
<dbReference type="FunFam" id="1.10.510.10:FF:000480">
    <property type="entry name" value="Pollen receptor-like kinase 1"/>
    <property type="match status" value="1"/>
</dbReference>
<evidence type="ECO:0000256" key="17">
    <source>
        <dbReference type="ARBA" id="ARBA00048679"/>
    </source>
</evidence>
<evidence type="ECO:0000256" key="6">
    <source>
        <dbReference type="ARBA" id="ARBA00022679"/>
    </source>
</evidence>
<evidence type="ECO:0000256" key="1">
    <source>
        <dbReference type="ARBA" id="ARBA00004167"/>
    </source>
</evidence>
<evidence type="ECO:0000313" key="23">
    <source>
        <dbReference type="RefSeq" id="XP_004503557.1"/>
    </source>
</evidence>
<organism evidence="22 23">
    <name type="scientific">Cicer arietinum</name>
    <name type="common">Chickpea</name>
    <name type="synonym">Garbanzo</name>
    <dbReference type="NCBI Taxonomy" id="3827"/>
    <lineage>
        <taxon>Eukaryota</taxon>
        <taxon>Viridiplantae</taxon>
        <taxon>Streptophyta</taxon>
        <taxon>Embryophyta</taxon>
        <taxon>Tracheophyta</taxon>
        <taxon>Spermatophyta</taxon>
        <taxon>Magnoliopsida</taxon>
        <taxon>eudicotyledons</taxon>
        <taxon>Gunneridae</taxon>
        <taxon>Pentapetalae</taxon>
        <taxon>rosids</taxon>
        <taxon>fabids</taxon>
        <taxon>Fabales</taxon>
        <taxon>Fabaceae</taxon>
        <taxon>Papilionoideae</taxon>
        <taxon>50 kb inversion clade</taxon>
        <taxon>NPAAA clade</taxon>
        <taxon>Hologalegina</taxon>
        <taxon>IRL clade</taxon>
        <taxon>Cicereae</taxon>
        <taxon>Cicer</taxon>
    </lineage>
</organism>
<dbReference type="PANTHER" id="PTHR48007">
    <property type="entry name" value="LEUCINE-RICH REPEAT RECEPTOR-LIKE PROTEIN KINASE PXC1"/>
    <property type="match status" value="1"/>
</dbReference>
<keyword evidence="15" id="KW-0675">Receptor</keyword>
<evidence type="ECO:0000313" key="22">
    <source>
        <dbReference type="Proteomes" id="UP000087171"/>
    </source>
</evidence>
<evidence type="ECO:0000256" key="4">
    <source>
        <dbReference type="ARBA" id="ARBA00022553"/>
    </source>
</evidence>
<dbReference type="Proteomes" id="UP000087171">
    <property type="component" value="Chromosome Ca6"/>
</dbReference>
<keyword evidence="11" id="KW-0418">Kinase</keyword>
<dbReference type="EC" id="2.7.11.1" evidence="3"/>
<feature type="compositionally biased region" description="Basic and acidic residues" evidence="18">
    <location>
        <begin position="298"/>
        <end position="308"/>
    </location>
</feature>
<comment type="subcellular location">
    <subcellularLocation>
        <location evidence="1">Membrane</location>
        <topology evidence="1">Single-pass membrane protein</topology>
    </subcellularLocation>
</comment>